<dbReference type="PANTHER" id="PTHR11082">
    <property type="entry name" value="TRNA-DIHYDROURIDINE SYNTHASE"/>
    <property type="match status" value="1"/>
</dbReference>
<proteinExistence type="predicted"/>
<evidence type="ECO:0000256" key="4">
    <source>
        <dbReference type="ARBA" id="ARBA00022664"/>
    </source>
</evidence>
<name>A0AAN7W7G6_9PEZI</name>
<sequence>MIDQGNAEDHDSGPPLVHPRKLPFRLLARDCGVDITYTPMILAHEFIRSSIARDSDFTTCPQERCPTADGRPHALVAQFASSEPIEFARAAELIGPWVDGVDLNCGCPQSWAMKDGIGCSLMSKPTLVAEMVRAARLRLNPEQSVSVKIRIHKNLDETVRWVKEVEAAGVTFITVHGRTRSQRSSTPPDYAAILELRKHISVPLVANGDAYKSSDVDEIVKLTKSDGVMAARGILENPALFAGHDVTTADAVKRFLGYAIRCPIPLPLVLHHISEMTARMPDMGKRERKRLMDCRDLVELVDWVEEKWGQEEPNSNRDCLCLAMQSLVS</sequence>
<dbReference type="GO" id="GO:0050660">
    <property type="term" value="F:flavin adenine dinucleotide binding"/>
    <property type="evidence" value="ECO:0007669"/>
    <property type="project" value="InterPro"/>
</dbReference>
<evidence type="ECO:0000256" key="9">
    <source>
        <dbReference type="ARBA" id="ARBA00049447"/>
    </source>
</evidence>
<evidence type="ECO:0000256" key="3">
    <source>
        <dbReference type="ARBA" id="ARBA00022643"/>
    </source>
</evidence>
<evidence type="ECO:0000256" key="2">
    <source>
        <dbReference type="ARBA" id="ARBA00022630"/>
    </source>
</evidence>
<evidence type="ECO:0000313" key="11">
    <source>
        <dbReference type="EMBL" id="KAK5698166.1"/>
    </source>
</evidence>
<evidence type="ECO:0000256" key="8">
    <source>
        <dbReference type="ARBA" id="ARBA00048342"/>
    </source>
</evidence>
<keyword evidence="6 11" id="KW-0560">Oxidoreductase</keyword>
<evidence type="ECO:0000256" key="7">
    <source>
        <dbReference type="ARBA" id="ARBA00045934"/>
    </source>
</evidence>
<comment type="caution">
    <text evidence="11">The sequence shown here is derived from an EMBL/GenBank/DDBJ whole genome shotgun (WGS) entry which is preliminary data.</text>
</comment>
<organism evidence="11 12">
    <name type="scientific">Elasticomyces elasticus</name>
    <dbReference type="NCBI Taxonomy" id="574655"/>
    <lineage>
        <taxon>Eukaryota</taxon>
        <taxon>Fungi</taxon>
        <taxon>Dikarya</taxon>
        <taxon>Ascomycota</taxon>
        <taxon>Pezizomycotina</taxon>
        <taxon>Dothideomycetes</taxon>
        <taxon>Dothideomycetidae</taxon>
        <taxon>Mycosphaerellales</taxon>
        <taxon>Teratosphaeriaceae</taxon>
        <taxon>Elasticomyces</taxon>
    </lineage>
</organism>
<comment type="catalytic activity">
    <reaction evidence="8">
        <text>a 5,6-dihydrouridine in mRNA + NAD(+) = a uridine in mRNA + NADH + H(+)</text>
        <dbReference type="Rhea" id="RHEA:69851"/>
        <dbReference type="Rhea" id="RHEA-COMP:14658"/>
        <dbReference type="Rhea" id="RHEA-COMP:17789"/>
        <dbReference type="ChEBI" id="CHEBI:15378"/>
        <dbReference type="ChEBI" id="CHEBI:57540"/>
        <dbReference type="ChEBI" id="CHEBI:57945"/>
        <dbReference type="ChEBI" id="CHEBI:65315"/>
        <dbReference type="ChEBI" id="CHEBI:74443"/>
    </reaction>
    <physiologicalReaction direction="right-to-left" evidence="8">
        <dbReference type="Rhea" id="RHEA:69853"/>
    </physiologicalReaction>
</comment>
<dbReference type="InterPro" id="IPR018517">
    <property type="entry name" value="tRNA_hU_synthase_CS"/>
</dbReference>
<accession>A0AAN7W7G6</accession>
<dbReference type="Pfam" id="PF01207">
    <property type="entry name" value="Dus"/>
    <property type="match status" value="1"/>
</dbReference>
<comment type="catalytic activity">
    <reaction evidence="9">
        <text>a 5,6-dihydrouridine in mRNA + NADP(+) = a uridine in mRNA + NADPH + H(+)</text>
        <dbReference type="Rhea" id="RHEA:69855"/>
        <dbReference type="Rhea" id="RHEA-COMP:14658"/>
        <dbReference type="Rhea" id="RHEA-COMP:17789"/>
        <dbReference type="ChEBI" id="CHEBI:15378"/>
        <dbReference type="ChEBI" id="CHEBI:57783"/>
        <dbReference type="ChEBI" id="CHEBI:58349"/>
        <dbReference type="ChEBI" id="CHEBI:65315"/>
        <dbReference type="ChEBI" id="CHEBI:74443"/>
    </reaction>
    <physiologicalReaction direction="right-to-left" evidence="9">
        <dbReference type="Rhea" id="RHEA:69857"/>
    </physiologicalReaction>
</comment>
<dbReference type="PROSITE" id="PS01136">
    <property type="entry name" value="UPF0034"/>
    <property type="match status" value="1"/>
</dbReference>
<dbReference type="EMBL" id="JAVRQU010000010">
    <property type="protein sequence ID" value="KAK5698166.1"/>
    <property type="molecule type" value="Genomic_DNA"/>
</dbReference>
<dbReference type="Proteomes" id="UP001310594">
    <property type="component" value="Unassembled WGS sequence"/>
</dbReference>
<dbReference type="AlphaFoldDB" id="A0AAN7W7G6"/>
<evidence type="ECO:0000256" key="1">
    <source>
        <dbReference type="ARBA" id="ARBA00001917"/>
    </source>
</evidence>
<evidence type="ECO:0000313" key="12">
    <source>
        <dbReference type="Proteomes" id="UP001310594"/>
    </source>
</evidence>
<comment type="function">
    <text evidence="7">Catalyzes the synthesis of dihydrouridine, a modified base found in the D-loop of most tRNAs. Specifically modifies U47 in cytoplasmic tRNAs. Catalyzes the synthesis of dihydrouridine in some mRNAs, thereby affecting their translation.</text>
</comment>
<dbReference type="GO" id="GO:0006397">
    <property type="term" value="P:mRNA processing"/>
    <property type="evidence" value="ECO:0007669"/>
    <property type="project" value="UniProtKB-KW"/>
</dbReference>
<feature type="domain" description="DUS-like FMN-binding" evidence="10">
    <location>
        <begin position="16"/>
        <end position="280"/>
    </location>
</feature>
<reference evidence="11" key="1">
    <citation type="submission" date="2023-08" db="EMBL/GenBank/DDBJ databases">
        <title>Black Yeasts Isolated from many extreme environments.</title>
        <authorList>
            <person name="Coleine C."/>
            <person name="Stajich J.E."/>
            <person name="Selbmann L."/>
        </authorList>
    </citation>
    <scope>NUCLEOTIDE SEQUENCE</scope>
    <source>
        <strain evidence="11">CCFEE 5810</strain>
    </source>
</reference>
<dbReference type="CDD" id="cd02801">
    <property type="entry name" value="DUS_like_FMN"/>
    <property type="match status" value="1"/>
</dbReference>
<protein>
    <submittedName>
        <fullName evidence="11">tRNA dihydrouridine synthase</fullName>
        <ecNumber evidence="11">1.3.1.90</ecNumber>
    </submittedName>
</protein>
<keyword evidence="2" id="KW-0285">Flavoprotein</keyword>
<dbReference type="Gene3D" id="3.20.20.70">
    <property type="entry name" value="Aldolase class I"/>
    <property type="match status" value="1"/>
</dbReference>
<keyword evidence="4" id="KW-0507">mRNA processing</keyword>
<dbReference type="SUPFAM" id="SSF51395">
    <property type="entry name" value="FMN-linked oxidoreductases"/>
    <property type="match status" value="1"/>
</dbReference>
<dbReference type="PANTHER" id="PTHR11082:SF31">
    <property type="entry name" value="TRNA-DIHYDROURIDINE(20A_20B) SYNTHASE [NAD(P)+]-LIKE"/>
    <property type="match status" value="1"/>
</dbReference>
<keyword evidence="5" id="KW-0819">tRNA processing</keyword>
<dbReference type="InterPro" id="IPR013785">
    <property type="entry name" value="Aldolase_TIM"/>
</dbReference>
<comment type="cofactor">
    <cofactor evidence="1">
        <name>FMN</name>
        <dbReference type="ChEBI" id="CHEBI:58210"/>
    </cofactor>
</comment>
<dbReference type="EC" id="1.3.1.90" evidence="11"/>
<dbReference type="InterPro" id="IPR035587">
    <property type="entry name" value="DUS-like_FMN-bd"/>
</dbReference>
<evidence type="ECO:0000256" key="5">
    <source>
        <dbReference type="ARBA" id="ARBA00022694"/>
    </source>
</evidence>
<gene>
    <name evidence="11" type="primary">DUS4</name>
    <name evidence="11" type="ORF">LTR97_007127</name>
</gene>
<dbReference type="GO" id="GO:0102266">
    <property type="term" value="F:tRNA-dihydrouridine20a synthase activity"/>
    <property type="evidence" value="ECO:0007669"/>
    <property type="project" value="UniProtKB-EC"/>
</dbReference>
<evidence type="ECO:0000259" key="10">
    <source>
        <dbReference type="Pfam" id="PF01207"/>
    </source>
</evidence>
<keyword evidence="3" id="KW-0288">FMN</keyword>
<evidence type="ECO:0000256" key="6">
    <source>
        <dbReference type="ARBA" id="ARBA00023002"/>
    </source>
</evidence>